<dbReference type="PANTHER" id="PTHR12196:SF2">
    <property type="entry name" value="DIPHTHINE--AMMONIA LIGASE"/>
    <property type="match status" value="1"/>
</dbReference>
<dbReference type="FunFam" id="3.40.50.620:FF:000145">
    <property type="entry name" value="ATP-binding domain containing protein"/>
    <property type="match status" value="1"/>
</dbReference>
<gene>
    <name evidence="12" type="ORF">VP01_2476g1</name>
</gene>
<dbReference type="InterPro" id="IPR030662">
    <property type="entry name" value="DPH6/MJ0570"/>
</dbReference>
<dbReference type="EMBL" id="LAVV01007365">
    <property type="protein sequence ID" value="KNZ56180.1"/>
    <property type="molecule type" value="Genomic_DNA"/>
</dbReference>
<dbReference type="CDD" id="cd06156">
    <property type="entry name" value="eu_AANH_C_2"/>
    <property type="match status" value="1"/>
</dbReference>
<evidence type="ECO:0000256" key="1">
    <source>
        <dbReference type="ARBA" id="ARBA00005156"/>
    </source>
</evidence>
<comment type="pathway">
    <text evidence="1">Protein modification; peptidyl-diphthamide biosynthesis.</text>
</comment>
<dbReference type="InterPro" id="IPR002761">
    <property type="entry name" value="Diphthami_syn_dom"/>
</dbReference>
<dbReference type="Pfam" id="PF01042">
    <property type="entry name" value="Ribonuc_L-PSP"/>
    <property type="match status" value="1"/>
</dbReference>
<keyword evidence="13" id="KW-1185">Reference proteome</keyword>
<dbReference type="Proteomes" id="UP000037035">
    <property type="component" value="Unassembled WGS sequence"/>
</dbReference>
<dbReference type="AlphaFoldDB" id="A0A0L6V7T0"/>
<evidence type="ECO:0000256" key="8">
    <source>
        <dbReference type="ARBA" id="ARBA00031552"/>
    </source>
</evidence>
<dbReference type="SUPFAM" id="SSF52402">
    <property type="entry name" value="Adenine nucleotide alpha hydrolases-like"/>
    <property type="match status" value="1"/>
</dbReference>
<protein>
    <recommendedName>
        <fullName evidence="3">Diphthine--ammonia ligase</fullName>
        <ecNumber evidence="2">6.3.1.14</ecNumber>
    </recommendedName>
    <alternativeName>
        <fullName evidence="7">Diphthamide synthase</fullName>
    </alternativeName>
    <alternativeName>
        <fullName evidence="8">Diphthamide synthetase</fullName>
    </alternativeName>
</protein>
<proteinExistence type="predicted"/>
<dbReference type="Gene3D" id="3.30.1330.40">
    <property type="entry name" value="RutC-like"/>
    <property type="match status" value="2"/>
</dbReference>
<evidence type="ECO:0000256" key="9">
    <source>
        <dbReference type="ARBA" id="ARBA00048108"/>
    </source>
</evidence>
<keyword evidence="4" id="KW-0436">Ligase</keyword>
<evidence type="ECO:0000256" key="6">
    <source>
        <dbReference type="ARBA" id="ARBA00022840"/>
    </source>
</evidence>
<name>A0A0L6V7T0_9BASI</name>
<feature type="region of interest" description="Disordered" evidence="10">
    <location>
        <begin position="155"/>
        <end position="174"/>
    </location>
</feature>
<dbReference type="STRING" id="27349.A0A0L6V7T0"/>
<comment type="catalytic activity">
    <reaction evidence="9">
        <text>diphthine-[translation elongation factor 2] + NH4(+) + ATP = diphthamide-[translation elongation factor 2] + AMP + diphosphate + H(+)</text>
        <dbReference type="Rhea" id="RHEA:19753"/>
        <dbReference type="Rhea" id="RHEA-COMP:10172"/>
        <dbReference type="Rhea" id="RHEA-COMP:10174"/>
        <dbReference type="ChEBI" id="CHEBI:15378"/>
        <dbReference type="ChEBI" id="CHEBI:16692"/>
        <dbReference type="ChEBI" id="CHEBI:28938"/>
        <dbReference type="ChEBI" id="CHEBI:30616"/>
        <dbReference type="ChEBI" id="CHEBI:33019"/>
        <dbReference type="ChEBI" id="CHEBI:82696"/>
        <dbReference type="ChEBI" id="CHEBI:456215"/>
        <dbReference type="EC" id="6.3.1.14"/>
    </reaction>
</comment>
<feature type="domain" description="Diphthamide synthase" evidence="11">
    <location>
        <begin position="165"/>
        <end position="313"/>
    </location>
</feature>
<comment type="caution">
    <text evidence="12">The sequence shown here is derived from an EMBL/GenBank/DDBJ whole genome shotgun (WGS) entry which is preliminary data.</text>
</comment>
<dbReference type="InterPro" id="IPR035959">
    <property type="entry name" value="RutC-like_sf"/>
</dbReference>
<accession>A0A0L6V7T0</accession>
<evidence type="ECO:0000256" key="4">
    <source>
        <dbReference type="ARBA" id="ARBA00022598"/>
    </source>
</evidence>
<dbReference type="CDD" id="cd01994">
    <property type="entry name" value="AANH_PF0828-like"/>
    <property type="match status" value="1"/>
</dbReference>
<dbReference type="SUPFAM" id="SSF55298">
    <property type="entry name" value="YjgF-like"/>
    <property type="match status" value="2"/>
</dbReference>
<evidence type="ECO:0000259" key="11">
    <source>
        <dbReference type="Pfam" id="PF01902"/>
    </source>
</evidence>
<dbReference type="InterPro" id="IPR014729">
    <property type="entry name" value="Rossmann-like_a/b/a_fold"/>
</dbReference>
<feature type="domain" description="Diphthamide synthase" evidence="11">
    <location>
        <begin position="78"/>
        <end position="151"/>
    </location>
</feature>
<dbReference type="Pfam" id="PF01902">
    <property type="entry name" value="Diphthami_syn_2"/>
    <property type="match status" value="2"/>
</dbReference>
<dbReference type="GO" id="GO:0017178">
    <property type="term" value="F:diphthine-ammonia ligase activity"/>
    <property type="evidence" value="ECO:0007669"/>
    <property type="project" value="UniProtKB-EC"/>
</dbReference>
<dbReference type="EC" id="6.3.1.14" evidence="2"/>
<evidence type="ECO:0000256" key="7">
    <source>
        <dbReference type="ARBA" id="ARBA00029814"/>
    </source>
</evidence>
<dbReference type="OrthoDB" id="686384at2759"/>
<dbReference type="Gene3D" id="3.40.50.620">
    <property type="entry name" value="HUPs"/>
    <property type="match status" value="1"/>
</dbReference>
<evidence type="ECO:0000256" key="5">
    <source>
        <dbReference type="ARBA" id="ARBA00022741"/>
    </source>
</evidence>
<organism evidence="12 13">
    <name type="scientific">Puccinia sorghi</name>
    <dbReference type="NCBI Taxonomy" id="27349"/>
    <lineage>
        <taxon>Eukaryota</taxon>
        <taxon>Fungi</taxon>
        <taxon>Dikarya</taxon>
        <taxon>Basidiomycota</taxon>
        <taxon>Pucciniomycotina</taxon>
        <taxon>Pucciniomycetes</taxon>
        <taxon>Pucciniales</taxon>
        <taxon>Pucciniaceae</taxon>
        <taxon>Puccinia</taxon>
    </lineage>
</organism>
<dbReference type="Gene3D" id="3.90.1490.10">
    <property type="entry name" value="putative n-type atp pyrophosphatase, domain 2"/>
    <property type="match status" value="1"/>
</dbReference>
<dbReference type="GO" id="GO:0017183">
    <property type="term" value="P:protein histidyl modification to diphthamide"/>
    <property type="evidence" value="ECO:0007669"/>
    <property type="project" value="TreeGrafter"/>
</dbReference>
<sequence length="765" mass="84548">MTPLWHHLIIFTHQLTCSIWLLRNVDLIPLLVIFIHKRRVADKTRQAKLDSPVPGGRKRLKNFGGRNLTEFPSCTTRMKVVGLLSGGKDSCYNLCHCVKNGHEIVALATLGPEAGTDELDSYLYQTVGQDAIHLVAEALRLPLYRQTIRGTPLELGSEYGSRSHESSTKGVEGDETEDMYKLLNQIKSIHPEITAVSVGAILSSYQRVRVESVCHRLGLTVLAFLWQRDQAELLREMVEAPVESVLIKVAGVGLVPGHLGKSLAAMEPILNTLHFKYGAHVCGEGGEYETYTLDCPLFYSRISLEETLVTLHGESSHIAPVAYLRLLSAKLSPKSNDSPNLDGVTLPPLFDPESTRTLHELGSNLVRHLPVPPTFLVLPLIATNAFRSHHLPSPAVKAFPIGQTLENEVEEAFNHLEDSLVKSSVTFVDIAHINLTLSSMSFFSEVNRIYAMKFGTSPPTRACVASHLPGNARVMLDAIARRPPSSHYSQDRVALHVQSRSYWAPANIGPYSQAVMVGSQIFVSGQIGLIPVTMNLPSPSSFLEEAVLSLQHARRILATFQGPEWIKSVVCYMIDMSHLEQARMIWQSTQSLYHKDVPVLFLEVLELPRGAQVEWQVLAGTYQPSTAPHDENEVVHGPEYVSGNRPAFYGCKSSSSRALTVIGTALSVTDEPLFCIFRSRHELAITSTPCVVHSPLLANVNHLNYCPWGKRYLSSEAERRIKATFNVREEEADDCAISLLCVNSIGLNTGLADLDIGYCMMGFLL</sequence>
<dbReference type="InterPro" id="IPR006175">
    <property type="entry name" value="YjgF/YER057c/UK114"/>
</dbReference>
<evidence type="ECO:0000256" key="2">
    <source>
        <dbReference type="ARBA" id="ARBA00012089"/>
    </source>
</evidence>
<dbReference type="GO" id="GO:0005524">
    <property type="term" value="F:ATP binding"/>
    <property type="evidence" value="ECO:0007669"/>
    <property type="project" value="UniProtKB-KW"/>
</dbReference>
<keyword evidence="6" id="KW-0067">ATP-binding</keyword>
<evidence type="ECO:0000256" key="3">
    <source>
        <dbReference type="ARBA" id="ARBA00018426"/>
    </source>
</evidence>
<evidence type="ECO:0000313" key="12">
    <source>
        <dbReference type="EMBL" id="KNZ56180.1"/>
    </source>
</evidence>
<evidence type="ECO:0000313" key="13">
    <source>
        <dbReference type="Proteomes" id="UP000037035"/>
    </source>
</evidence>
<reference evidence="12 13" key="1">
    <citation type="submission" date="2015-08" db="EMBL/GenBank/DDBJ databases">
        <title>Next Generation Sequencing and Analysis of the Genome of Puccinia sorghi L Schw, the Causal Agent of Maize Common Rust.</title>
        <authorList>
            <person name="Rochi L."/>
            <person name="Burguener G."/>
            <person name="Darino M."/>
            <person name="Turjanski A."/>
            <person name="Kreff E."/>
            <person name="Dieguez M.J."/>
            <person name="Sacco F."/>
        </authorList>
    </citation>
    <scope>NUCLEOTIDE SEQUENCE [LARGE SCALE GENOMIC DNA]</scope>
    <source>
        <strain evidence="12 13">RO10H11247</strain>
    </source>
</reference>
<keyword evidence="5" id="KW-0547">Nucleotide-binding</keyword>
<dbReference type="PANTHER" id="PTHR12196">
    <property type="entry name" value="DOMAIN OF UNKNOWN FUNCTION 71 DUF71 -CONTAINING PROTEIN"/>
    <property type="match status" value="1"/>
</dbReference>
<dbReference type="NCBIfam" id="TIGR00290">
    <property type="entry name" value="MJ0570_dom"/>
    <property type="match status" value="1"/>
</dbReference>
<dbReference type="VEuPathDB" id="FungiDB:VP01_2476g1"/>
<evidence type="ECO:0000256" key="10">
    <source>
        <dbReference type="SAM" id="MobiDB-lite"/>
    </source>
</evidence>
<dbReference type="FunFam" id="3.90.1490.10:FF:000001">
    <property type="entry name" value="Diphthine--ammonia ligase"/>
    <property type="match status" value="1"/>
</dbReference>